<keyword evidence="3" id="KW-1185">Reference proteome</keyword>
<dbReference type="EMBL" id="JBHRYN010000008">
    <property type="protein sequence ID" value="MFC3701390.1"/>
    <property type="molecule type" value="Genomic_DNA"/>
</dbReference>
<evidence type="ECO:0000256" key="1">
    <source>
        <dbReference type="SAM" id="Phobius"/>
    </source>
</evidence>
<reference evidence="3" key="1">
    <citation type="journal article" date="2019" name="Int. J. Syst. Evol. Microbiol.">
        <title>The Global Catalogue of Microorganisms (GCM) 10K type strain sequencing project: providing services to taxonomists for standard genome sequencing and annotation.</title>
        <authorList>
            <consortium name="The Broad Institute Genomics Platform"/>
            <consortium name="The Broad Institute Genome Sequencing Center for Infectious Disease"/>
            <person name="Wu L."/>
            <person name="Ma J."/>
        </authorList>
    </citation>
    <scope>NUCLEOTIDE SEQUENCE [LARGE SCALE GENOMIC DNA]</scope>
    <source>
        <strain evidence="3">CECT 8288</strain>
    </source>
</reference>
<feature type="transmembrane region" description="Helical" evidence="1">
    <location>
        <begin position="78"/>
        <end position="99"/>
    </location>
</feature>
<comment type="caution">
    <text evidence="2">The sequence shown here is derived from an EMBL/GenBank/DDBJ whole genome shotgun (WGS) entry which is preliminary data.</text>
</comment>
<protein>
    <submittedName>
        <fullName evidence="2">Uncharacterized protein</fullName>
    </submittedName>
</protein>
<evidence type="ECO:0000313" key="3">
    <source>
        <dbReference type="Proteomes" id="UP001595710"/>
    </source>
</evidence>
<organism evidence="2 3">
    <name type="scientific">Reinekea marina</name>
    <dbReference type="NCBI Taxonomy" id="1310421"/>
    <lineage>
        <taxon>Bacteria</taxon>
        <taxon>Pseudomonadati</taxon>
        <taxon>Pseudomonadota</taxon>
        <taxon>Gammaproteobacteria</taxon>
        <taxon>Oceanospirillales</taxon>
        <taxon>Saccharospirillaceae</taxon>
        <taxon>Reinekea</taxon>
    </lineage>
</organism>
<evidence type="ECO:0000313" key="2">
    <source>
        <dbReference type="EMBL" id="MFC3701390.1"/>
    </source>
</evidence>
<dbReference type="Proteomes" id="UP001595710">
    <property type="component" value="Unassembled WGS sequence"/>
</dbReference>
<keyword evidence="1" id="KW-0472">Membrane</keyword>
<accession>A0ABV7WSF0</accession>
<feature type="transmembrane region" description="Helical" evidence="1">
    <location>
        <begin position="35"/>
        <end position="57"/>
    </location>
</feature>
<proteinExistence type="predicted"/>
<name>A0ABV7WSF0_9GAMM</name>
<gene>
    <name evidence="2" type="ORF">ACFOND_07015</name>
</gene>
<dbReference type="RefSeq" id="WP_377362608.1">
    <property type="nucleotide sequence ID" value="NZ_JBHRYN010000008.1"/>
</dbReference>
<keyword evidence="1" id="KW-1133">Transmembrane helix</keyword>
<sequence>MIFEKMHRKVALICMALTPIGFLLGGTIEISDRNALAANYFLLIGAIYMLFYCLLRIEKGSIKLLGGVHILNRKEEPVIFWLYTSMLIFLFSKIIVITLPRLLLVQMVA</sequence>
<keyword evidence="1" id="KW-0812">Transmembrane</keyword>